<dbReference type="SMART" id="SM00895">
    <property type="entry name" value="FCD"/>
    <property type="match status" value="1"/>
</dbReference>
<dbReference type="SUPFAM" id="SSF48008">
    <property type="entry name" value="GntR ligand-binding domain-like"/>
    <property type="match status" value="1"/>
</dbReference>
<dbReference type="Gene3D" id="1.10.10.10">
    <property type="entry name" value="Winged helix-like DNA-binding domain superfamily/Winged helix DNA-binding domain"/>
    <property type="match status" value="1"/>
</dbReference>
<dbReference type="Pfam" id="PF00392">
    <property type="entry name" value="GntR"/>
    <property type="match status" value="1"/>
</dbReference>
<dbReference type="InterPro" id="IPR036390">
    <property type="entry name" value="WH_DNA-bd_sf"/>
</dbReference>
<sequence length="256" mass="27553">MHKAPDAEKDETGQILGPAEPRLWSSSKQGTLSAQVINQLRAALFAGRLTPGERLGSEASLALQFGVSRMTMRDALRSLHASGVIDIRVGIKGGIFVAEGNSDRLAETLAIQLKLIGIDAEEVLDSQMAIEVMAAGLAASNADEDDIAMLRGALAEVEGLVDNPEEFTWAAINFHGSVVAASHNRVLIAQFRALSHVLMPLYVRGSSSPEVAQRAMAFQRALIACIEARDPDAARNLVYGRLQFIRSRQLGELANR</sequence>
<feature type="region of interest" description="Disordered" evidence="4">
    <location>
        <begin position="1"/>
        <end position="27"/>
    </location>
</feature>
<dbReference type="RefSeq" id="WP_049707170.1">
    <property type="nucleotide sequence ID" value="NZ_BMFM01000001.1"/>
</dbReference>
<dbReference type="SMART" id="SM00345">
    <property type="entry name" value="HTH_GNTR"/>
    <property type="match status" value="1"/>
</dbReference>
<feature type="compositionally biased region" description="Basic and acidic residues" evidence="4">
    <location>
        <begin position="1"/>
        <end position="12"/>
    </location>
</feature>
<accession>A0A5B9DHT9</accession>
<dbReference type="SUPFAM" id="SSF46785">
    <property type="entry name" value="Winged helix' DNA-binding domain"/>
    <property type="match status" value="1"/>
</dbReference>
<dbReference type="PROSITE" id="PS50949">
    <property type="entry name" value="HTH_GNTR"/>
    <property type="match status" value="1"/>
</dbReference>
<dbReference type="AlphaFoldDB" id="A0A5B9DHT9"/>
<dbReference type="GO" id="GO:0003677">
    <property type="term" value="F:DNA binding"/>
    <property type="evidence" value="ECO:0007669"/>
    <property type="project" value="UniProtKB-KW"/>
</dbReference>
<evidence type="ECO:0000313" key="6">
    <source>
        <dbReference type="Proteomes" id="UP000321062"/>
    </source>
</evidence>
<gene>
    <name evidence="5" type="ORF">FNA67_00190</name>
</gene>
<dbReference type="Proteomes" id="UP000321062">
    <property type="component" value="Chromosome"/>
</dbReference>
<evidence type="ECO:0000256" key="3">
    <source>
        <dbReference type="ARBA" id="ARBA00023163"/>
    </source>
</evidence>
<reference evidence="5 6" key="1">
    <citation type="journal article" date="2015" name="Int. J. Syst. Evol. Microbiol.">
        <title>Youhaiella tibetensis gen. nov., sp. nov., isolated from subsurface sediment.</title>
        <authorList>
            <person name="Wang Y.X."/>
            <person name="Huang F.Q."/>
            <person name="Nogi Y."/>
            <person name="Pang S.J."/>
            <person name="Wang P.K."/>
            <person name="Lv J."/>
        </authorList>
    </citation>
    <scope>NUCLEOTIDE SEQUENCE [LARGE SCALE GENOMIC DNA]</scope>
    <source>
        <strain evidence="6">fig4</strain>
    </source>
</reference>
<evidence type="ECO:0000313" key="5">
    <source>
        <dbReference type="EMBL" id="QEE18694.1"/>
    </source>
</evidence>
<dbReference type="OrthoDB" id="284307at2"/>
<keyword evidence="1" id="KW-0805">Transcription regulation</keyword>
<dbReference type="InterPro" id="IPR008920">
    <property type="entry name" value="TF_FadR/GntR_C"/>
</dbReference>
<keyword evidence="2" id="KW-0238">DNA-binding</keyword>
<evidence type="ECO:0000256" key="4">
    <source>
        <dbReference type="SAM" id="MobiDB-lite"/>
    </source>
</evidence>
<keyword evidence="6" id="KW-1185">Reference proteome</keyword>
<dbReference type="EMBL" id="CP041690">
    <property type="protein sequence ID" value="QEE18694.1"/>
    <property type="molecule type" value="Genomic_DNA"/>
</dbReference>
<dbReference type="InterPro" id="IPR036388">
    <property type="entry name" value="WH-like_DNA-bd_sf"/>
</dbReference>
<keyword evidence="3" id="KW-0804">Transcription</keyword>
<dbReference type="InterPro" id="IPR011711">
    <property type="entry name" value="GntR_C"/>
</dbReference>
<proteinExistence type="predicted"/>
<evidence type="ECO:0000256" key="2">
    <source>
        <dbReference type="ARBA" id="ARBA00023125"/>
    </source>
</evidence>
<organism evidence="5 6">
    <name type="scientific">Paradevosia tibetensis</name>
    <dbReference type="NCBI Taxonomy" id="1447062"/>
    <lineage>
        <taxon>Bacteria</taxon>
        <taxon>Pseudomonadati</taxon>
        <taxon>Pseudomonadota</taxon>
        <taxon>Alphaproteobacteria</taxon>
        <taxon>Hyphomicrobiales</taxon>
        <taxon>Devosiaceae</taxon>
        <taxon>Paradevosia</taxon>
    </lineage>
</organism>
<dbReference type="Gene3D" id="1.20.120.530">
    <property type="entry name" value="GntR ligand-binding domain-like"/>
    <property type="match status" value="1"/>
</dbReference>
<dbReference type="CDD" id="cd07377">
    <property type="entry name" value="WHTH_GntR"/>
    <property type="match status" value="1"/>
</dbReference>
<dbReference type="Pfam" id="PF07729">
    <property type="entry name" value="FCD"/>
    <property type="match status" value="1"/>
</dbReference>
<protein>
    <submittedName>
        <fullName evidence="5">FadR family transcriptional regulator</fullName>
    </submittedName>
</protein>
<dbReference type="PRINTS" id="PR00035">
    <property type="entry name" value="HTHGNTR"/>
</dbReference>
<dbReference type="InterPro" id="IPR000524">
    <property type="entry name" value="Tscrpt_reg_HTH_GntR"/>
</dbReference>
<dbReference type="PANTHER" id="PTHR43537">
    <property type="entry name" value="TRANSCRIPTIONAL REGULATOR, GNTR FAMILY"/>
    <property type="match status" value="1"/>
</dbReference>
<dbReference type="PANTHER" id="PTHR43537:SF5">
    <property type="entry name" value="UXU OPERON TRANSCRIPTIONAL REGULATOR"/>
    <property type="match status" value="1"/>
</dbReference>
<name>A0A5B9DHT9_9HYPH</name>
<dbReference type="GO" id="GO:0003700">
    <property type="term" value="F:DNA-binding transcription factor activity"/>
    <property type="evidence" value="ECO:0007669"/>
    <property type="project" value="InterPro"/>
</dbReference>
<evidence type="ECO:0000256" key="1">
    <source>
        <dbReference type="ARBA" id="ARBA00023015"/>
    </source>
</evidence>
<dbReference type="KEGG" id="yti:FNA67_00190"/>